<dbReference type="STRING" id="1121416.SAMN02745220_01019"/>
<dbReference type="InterPro" id="IPR010982">
    <property type="entry name" value="Lambda_DNA-bd_dom_sf"/>
</dbReference>
<organism evidence="2 3">
    <name type="scientific">Desulfopila aestuarii DSM 18488</name>
    <dbReference type="NCBI Taxonomy" id="1121416"/>
    <lineage>
        <taxon>Bacteria</taxon>
        <taxon>Pseudomonadati</taxon>
        <taxon>Thermodesulfobacteriota</taxon>
        <taxon>Desulfobulbia</taxon>
        <taxon>Desulfobulbales</taxon>
        <taxon>Desulfocapsaceae</taxon>
        <taxon>Desulfopila</taxon>
    </lineage>
</organism>
<dbReference type="Gene3D" id="1.10.260.40">
    <property type="entry name" value="lambda repressor-like DNA-binding domains"/>
    <property type="match status" value="1"/>
</dbReference>
<name>A0A1M7Y132_9BACT</name>
<evidence type="ECO:0000313" key="2">
    <source>
        <dbReference type="EMBL" id="SHO45281.1"/>
    </source>
</evidence>
<dbReference type="InterPro" id="IPR010744">
    <property type="entry name" value="Phage_CI_N"/>
</dbReference>
<evidence type="ECO:0000313" key="3">
    <source>
        <dbReference type="Proteomes" id="UP000184603"/>
    </source>
</evidence>
<sequence length="151" mass="17552">MSTQKNNNPYVYADFKEVWERIIQETDVKYLKDLGALVGVTQQNVSIRKQDNLFPVGWAYPVAKTFGLLTEWILTGEGPKRLSDLGTEKAYNFPILEDVNQWLSEVVVKEPYRREWFRASLEDAFPMFKEWMKRKRAEDGKNTTSPANNVA</sequence>
<gene>
    <name evidence="2" type="ORF">SAMN02745220_01019</name>
</gene>
<feature type="domain" description="Bacteriophage CI repressor N-terminal" evidence="1">
    <location>
        <begin position="18"/>
        <end position="80"/>
    </location>
</feature>
<reference evidence="2 3" key="1">
    <citation type="submission" date="2016-12" db="EMBL/GenBank/DDBJ databases">
        <authorList>
            <person name="Song W.-J."/>
            <person name="Kurnit D.M."/>
        </authorList>
    </citation>
    <scope>NUCLEOTIDE SEQUENCE [LARGE SCALE GENOMIC DNA]</scope>
    <source>
        <strain evidence="2 3">DSM 18488</strain>
    </source>
</reference>
<protein>
    <submittedName>
        <fullName evidence="2">Bacteriophage CI repressor helix-turn-helix domain-containing protein</fullName>
    </submittedName>
</protein>
<evidence type="ECO:0000259" key="1">
    <source>
        <dbReference type="Pfam" id="PF07022"/>
    </source>
</evidence>
<dbReference type="GO" id="GO:0045892">
    <property type="term" value="P:negative regulation of DNA-templated transcription"/>
    <property type="evidence" value="ECO:0007669"/>
    <property type="project" value="InterPro"/>
</dbReference>
<proteinExistence type="predicted"/>
<dbReference type="EMBL" id="FRFE01000004">
    <property type="protein sequence ID" value="SHO45281.1"/>
    <property type="molecule type" value="Genomic_DNA"/>
</dbReference>
<dbReference type="AlphaFoldDB" id="A0A1M7Y132"/>
<dbReference type="GO" id="GO:0003677">
    <property type="term" value="F:DNA binding"/>
    <property type="evidence" value="ECO:0007669"/>
    <property type="project" value="InterPro"/>
</dbReference>
<dbReference type="Proteomes" id="UP000184603">
    <property type="component" value="Unassembled WGS sequence"/>
</dbReference>
<dbReference type="Pfam" id="PF07022">
    <property type="entry name" value="Phage_CI_repr"/>
    <property type="match status" value="1"/>
</dbReference>
<keyword evidence="3" id="KW-1185">Reference proteome</keyword>
<dbReference type="RefSeq" id="WP_073612377.1">
    <property type="nucleotide sequence ID" value="NZ_FRFE01000004.1"/>
</dbReference>
<dbReference type="OrthoDB" id="5363392at2"/>
<accession>A0A1M7Y132</accession>